<feature type="region of interest" description="Disordered" evidence="1">
    <location>
        <begin position="1"/>
        <end position="32"/>
    </location>
</feature>
<protein>
    <submittedName>
        <fullName evidence="2">Uncharacterized protein</fullName>
    </submittedName>
</protein>
<accession>I2NX19</accession>
<evidence type="ECO:0000256" key="1">
    <source>
        <dbReference type="SAM" id="MobiDB-lite"/>
    </source>
</evidence>
<dbReference type="Proteomes" id="UP000004473">
    <property type="component" value="Unassembled WGS sequence"/>
</dbReference>
<gene>
    <name evidence="2" type="ORF">HMPREF1051_1266</name>
</gene>
<dbReference type="PATRIC" id="fig|1095748.3.peg.99"/>
<feature type="compositionally biased region" description="Basic and acidic residues" evidence="1">
    <location>
        <begin position="12"/>
        <end position="24"/>
    </location>
</feature>
<evidence type="ECO:0000313" key="2">
    <source>
        <dbReference type="EMBL" id="EIG30380.1"/>
    </source>
</evidence>
<name>I2NX19_NEISI</name>
<evidence type="ECO:0000313" key="3">
    <source>
        <dbReference type="Proteomes" id="UP000004473"/>
    </source>
</evidence>
<dbReference type="EMBL" id="AJMT01000007">
    <property type="protein sequence ID" value="EIG30380.1"/>
    <property type="molecule type" value="Genomic_DNA"/>
</dbReference>
<organism evidence="2 3">
    <name type="scientific">Neisseria sicca VK64</name>
    <dbReference type="NCBI Taxonomy" id="1095748"/>
    <lineage>
        <taxon>Bacteria</taxon>
        <taxon>Pseudomonadati</taxon>
        <taxon>Pseudomonadota</taxon>
        <taxon>Betaproteobacteria</taxon>
        <taxon>Neisseriales</taxon>
        <taxon>Neisseriaceae</taxon>
        <taxon>Neisseria</taxon>
    </lineage>
</organism>
<comment type="caution">
    <text evidence="2">The sequence shown here is derived from an EMBL/GenBank/DDBJ whole genome shotgun (WGS) entry which is preliminary data.</text>
</comment>
<reference evidence="2 3" key="1">
    <citation type="submission" date="2012-04" db="EMBL/GenBank/DDBJ databases">
        <authorList>
            <person name="Harkins D.M."/>
            <person name="Madupu R."/>
            <person name="Durkin A.S."/>
            <person name="Torralba M."/>
            <person name="Methe B."/>
            <person name="Sutton G.G."/>
            <person name="Nelson K.E."/>
        </authorList>
    </citation>
    <scope>NUCLEOTIDE SEQUENCE [LARGE SCALE GENOMIC DNA]</scope>
    <source>
        <strain evidence="2 3">VK64</strain>
    </source>
</reference>
<proteinExistence type="predicted"/>
<sequence length="64" mass="7331">MCFNTQPPEGGWEDRRNRREDDRCFNTQPPEGGWPQLSCSVTRWICGFNTQPPEGGWLFLSGNA</sequence>
<dbReference type="AlphaFoldDB" id="I2NX19"/>